<keyword evidence="4" id="KW-0963">Cytoplasm</keyword>
<comment type="subcellular location">
    <subcellularLocation>
        <location evidence="4">Cytoplasm</location>
    </subcellularLocation>
</comment>
<dbReference type="NCBIfam" id="NF002537">
    <property type="entry name" value="PRK02090.1"/>
    <property type="match status" value="1"/>
</dbReference>
<dbReference type="GO" id="GO:0019379">
    <property type="term" value="P:sulfate assimilation, phosphoadenylyl sulfate reduction by phosphoadenylyl-sulfate reductase (thioredoxin)"/>
    <property type="evidence" value="ECO:0007669"/>
    <property type="project" value="UniProtKB-UniRule"/>
</dbReference>
<dbReference type="PANTHER" id="PTHR46509:SF1">
    <property type="entry name" value="PHOSPHOADENOSINE PHOSPHOSULFATE REDUCTASE"/>
    <property type="match status" value="1"/>
</dbReference>
<dbReference type="InterPro" id="IPR014729">
    <property type="entry name" value="Rossmann-like_a/b/a_fold"/>
</dbReference>
<keyword evidence="4" id="KW-0408">Iron</keyword>
<dbReference type="GO" id="GO:0070814">
    <property type="term" value="P:hydrogen sulfide biosynthetic process"/>
    <property type="evidence" value="ECO:0007669"/>
    <property type="project" value="UniProtKB-UniRule"/>
</dbReference>
<name>A0A6A7XXH7_9HYPH</name>
<gene>
    <name evidence="4" type="primary">cysH</name>
    <name evidence="6" type="ORF">F0357_01410</name>
</gene>
<organism evidence="6 7">
    <name type="scientific">Segnochrobactrum spirostomi</name>
    <dbReference type="NCBI Taxonomy" id="2608987"/>
    <lineage>
        <taxon>Bacteria</taxon>
        <taxon>Pseudomonadati</taxon>
        <taxon>Pseudomonadota</taxon>
        <taxon>Alphaproteobacteria</taxon>
        <taxon>Hyphomicrobiales</taxon>
        <taxon>Segnochrobactraceae</taxon>
        <taxon>Segnochrobactrum</taxon>
    </lineage>
</organism>
<keyword evidence="4" id="KW-0479">Metal-binding</keyword>
<dbReference type="GO" id="GO:0046872">
    <property type="term" value="F:metal ion binding"/>
    <property type="evidence" value="ECO:0007669"/>
    <property type="project" value="UniProtKB-KW"/>
</dbReference>
<comment type="catalytic activity">
    <reaction evidence="4">
        <text>[thioredoxin]-disulfide + sulfite + AMP + 2 H(+) = adenosine 5'-phosphosulfate + [thioredoxin]-dithiol</text>
        <dbReference type="Rhea" id="RHEA:21976"/>
        <dbReference type="Rhea" id="RHEA-COMP:10698"/>
        <dbReference type="Rhea" id="RHEA-COMP:10700"/>
        <dbReference type="ChEBI" id="CHEBI:15378"/>
        <dbReference type="ChEBI" id="CHEBI:17359"/>
        <dbReference type="ChEBI" id="CHEBI:29950"/>
        <dbReference type="ChEBI" id="CHEBI:50058"/>
        <dbReference type="ChEBI" id="CHEBI:58243"/>
        <dbReference type="ChEBI" id="CHEBI:456215"/>
        <dbReference type="EC" id="1.8.4.10"/>
    </reaction>
</comment>
<evidence type="ECO:0000256" key="2">
    <source>
        <dbReference type="ARBA" id="ARBA00023002"/>
    </source>
</evidence>
<dbReference type="Proteomes" id="UP000332515">
    <property type="component" value="Unassembled WGS sequence"/>
</dbReference>
<keyword evidence="4" id="KW-0411">Iron-sulfur</keyword>
<feature type="domain" description="Phosphoadenosine phosphosulphate reductase" evidence="5">
    <location>
        <begin position="49"/>
        <end position="216"/>
    </location>
</feature>
<dbReference type="GO" id="GO:0043866">
    <property type="term" value="F:adenylyl-sulfate reductase (thioredoxin) activity"/>
    <property type="evidence" value="ECO:0007669"/>
    <property type="project" value="UniProtKB-EC"/>
</dbReference>
<dbReference type="PIRSF" id="PIRSF000857">
    <property type="entry name" value="PAPS_reductase"/>
    <property type="match status" value="1"/>
</dbReference>
<feature type="binding site" evidence="4">
    <location>
        <position position="131"/>
    </location>
    <ligand>
        <name>[4Fe-4S] cluster</name>
        <dbReference type="ChEBI" id="CHEBI:49883"/>
    </ligand>
</feature>
<evidence type="ECO:0000313" key="6">
    <source>
        <dbReference type="EMBL" id="MQT11350.1"/>
    </source>
</evidence>
<sequence length="253" mass="27046">MARVEPIIPAVAGPSPAALLAEDLEAAHGSGTAIEILEAALGSVLAGRIALVSSFGADSAVLLHLAATVDRDLPVIFLETGKHFPETLRYRDRLIERLGLTDVRSIAPDPARLAEIDPNGTLWFSQPDLCCRIRKVEPLARALAGFDGWISGRKRFQAATRAALPAFEADGFRVKVNPIARWSRADIDGYAALHDLPTHPLVEQGFRSIGCMPCTDKVADGEDERAGRWRGGAKTECGIHLGLVGREADGSGI</sequence>
<comment type="pathway">
    <text evidence="3 4">Sulfur metabolism; hydrogen sulfide biosynthesis; sulfite from sulfate.</text>
</comment>
<reference evidence="6 7" key="1">
    <citation type="submission" date="2019-09" db="EMBL/GenBank/DDBJ databases">
        <title>Segnochrobactrum spirostomi gen. nov., sp. nov., isolated from the ciliate Spirostomum cf. yagiui and description of a novel family, Segnochrobactraceae fam. nov. within the order Rhizobiales of the class Alphaproteobacteria.</title>
        <authorList>
            <person name="Akter S."/>
            <person name="Shazib S.U.A."/>
            <person name="Shin M.K."/>
        </authorList>
    </citation>
    <scope>NUCLEOTIDE SEQUENCE [LARGE SCALE GENOMIC DNA]</scope>
    <source>
        <strain evidence="6 7">Sp-1</strain>
    </source>
</reference>
<comment type="similarity">
    <text evidence="1 4">Belongs to the PAPS reductase family. CysH subfamily.</text>
</comment>
<feature type="binding site" evidence="4">
    <location>
        <position position="211"/>
    </location>
    <ligand>
        <name>[4Fe-4S] cluster</name>
        <dbReference type="ChEBI" id="CHEBI:49883"/>
    </ligand>
</feature>
<dbReference type="InterPro" id="IPR002500">
    <property type="entry name" value="PAPS_reduct_dom"/>
</dbReference>
<dbReference type="NCBIfam" id="TIGR00434">
    <property type="entry name" value="cysH"/>
    <property type="match status" value="1"/>
</dbReference>
<evidence type="ECO:0000256" key="4">
    <source>
        <dbReference type="HAMAP-Rule" id="MF_00063"/>
    </source>
</evidence>
<dbReference type="GO" id="GO:0051539">
    <property type="term" value="F:4 iron, 4 sulfur cluster binding"/>
    <property type="evidence" value="ECO:0007669"/>
    <property type="project" value="UniProtKB-UniRule"/>
</dbReference>
<evidence type="ECO:0000256" key="3">
    <source>
        <dbReference type="ARBA" id="ARBA00024327"/>
    </source>
</evidence>
<dbReference type="AlphaFoldDB" id="A0A6A7XXH7"/>
<dbReference type="EMBL" id="VWNA01000001">
    <property type="protein sequence ID" value="MQT11350.1"/>
    <property type="molecule type" value="Genomic_DNA"/>
</dbReference>
<dbReference type="PANTHER" id="PTHR46509">
    <property type="entry name" value="PHOSPHOADENOSINE PHOSPHOSULFATE REDUCTASE"/>
    <property type="match status" value="1"/>
</dbReference>
<proteinExistence type="inferred from homology"/>
<dbReference type="Pfam" id="PF01507">
    <property type="entry name" value="PAPS_reduct"/>
    <property type="match status" value="1"/>
</dbReference>
<comment type="cofactor">
    <cofactor evidence="4">
        <name>[4Fe-4S] cluster</name>
        <dbReference type="ChEBI" id="CHEBI:49883"/>
    </cofactor>
    <text evidence="4">Binds 1 [4Fe-4S] cluster per subunit.</text>
</comment>
<dbReference type="RefSeq" id="WP_153477921.1">
    <property type="nucleotide sequence ID" value="NZ_VWNA01000001.1"/>
</dbReference>
<dbReference type="EC" id="1.8.4.10" evidence="4"/>
<evidence type="ECO:0000259" key="5">
    <source>
        <dbReference type="Pfam" id="PF01507"/>
    </source>
</evidence>
<dbReference type="HAMAP" id="MF_00063">
    <property type="entry name" value="CysH"/>
    <property type="match status" value="1"/>
</dbReference>
<feature type="binding site" evidence="4">
    <location>
        <position position="130"/>
    </location>
    <ligand>
        <name>[4Fe-4S] cluster</name>
        <dbReference type="ChEBI" id="CHEBI:49883"/>
    </ligand>
</feature>
<dbReference type="Gene3D" id="3.40.50.620">
    <property type="entry name" value="HUPs"/>
    <property type="match status" value="1"/>
</dbReference>
<keyword evidence="2 4" id="KW-0560">Oxidoreductase</keyword>
<evidence type="ECO:0000313" key="7">
    <source>
        <dbReference type="Proteomes" id="UP000332515"/>
    </source>
</evidence>
<dbReference type="SUPFAM" id="SSF52402">
    <property type="entry name" value="Adenine nucleotide alpha hydrolases-like"/>
    <property type="match status" value="1"/>
</dbReference>
<feature type="active site" description="Nucleophile; cysteine thiosulfonate intermediate" evidence="4">
    <location>
        <position position="237"/>
    </location>
</feature>
<keyword evidence="7" id="KW-1185">Reference proteome</keyword>
<comment type="caution">
    <text evidence="6">The sequence shown here is derived from an EMBL/GenBank/DDBJ whole genome shotgun (WGS) entry which is preliminary data.</text>
</comment>
<feature type="binding site" evidence="4">
    <location>
        <position position="214"/>
    </location>
    <ligand>
        <name>[4Fe-4S] cluster</name>
        <dbReference type="ChEBI" id="CHEBI:49883"/>
    </ligand>
</feature>
<evidence type="ECO:0000256" key="1">
    <source>
        <dbReference type="ARBA" id="ARBA00009732"/>
    </source>
</evidence>
<protein>
    <recommendedName>
        <fullName evidence="4">Adenosine 5'-phosphosulfate reductase</fullName>
        <shortName evidence="4">APS reductase</shortName>
        <ecNumber evidence="4">1.8.4.10</ecNumber>
    </recommendedName>
    <alternativeName>
        <fullName evidence="4">5'-adenylylsulfate reductase</fullName>
    </alternativeName>
    <alternativeName>
        <fullName evidence="4">Thioredoxin-dependent 5'-adenylylsulfate reductase</fullName>
    </alternativeName>
</protein>
<dbReference type="CDD" id="cd23945">
    <property type="entry name" value="PAPS_reductase"/>
    <property type="match status" value="1"/>
</dbReference>
<dbReference type="InterPro" id="IPR004511">
    <property type="entry name" value="PAPS/APS_Rdtase"/>
</dbReference>
<dbReference type="GO" id="GO:0004604">
    <property type="term" value="F:phosphoadenylyl-sulfate reductase (thioredoxin) activity"/>
    <property type="evidence" value="ECO:0007669"/>
    <property type="project" value="UniProtKB-UniRule"/>
</dbReference>
<dbReference type="GO" id="GO:0005737">
    <property type="term" value="C:cytoplasm"/>
    <property type="evidence" value="ECO:0007669"/>
    <property type="project" value="UniProtKB-SubCell"/>
</dbReference>
<accession>A0A6A7XXH7</accession>
<comment type="function">
    <text evidence="4">Catalyzes the formation of sulfite from adenosine 5'-phosphosulfate (APS) using thioredoxin as an electron donor.</text>
</comment>